<feature type="binding site" evidence="8">
    <location>
        <position position="270"/>
    </location>
    <ligand>
        <name>Zn(2+)</name>
        <dbReference type="ChEBI" id="CHEBI:29105"/>
        <label>2</label>
        <note>catalytic</note>
    </ligand>
</feature>
<dbReference type="OrthoDB" id="9800940at2"/>
<dbReference type="SUPFAM" id="SSF56281">
    <property type="entry name" value="Metallo-hydrolase/oxidoreductase"/>
    <property type="match status" value="1"/>
</dbReference>
<dbReference type="Gene3D" id="3.60.15.10">
    <property type="entry name" value="Ribonuclease Z/Hydroxyacylglutathione hydrolase-like"/>
    <property type="match status" value="1"/>
</dbReference>
<keyword evidence="4 8" id="KW-0479">Metal-binding</keyword>
<feature type="binding site" evidence="8">
    <location>
        <position position="64"/>
    </location>
    <ligand>
        <name>Zn(2+)</name>
        <dbReference type="ChEBI" id="CHEBI:29105"/>
        <label>1</label>
        <note>catalytic</note>
    </ligand>
</feature>
<sequence length="306" mass="34494">MEFELTILGSASATPMLGRHHTAQVLTVGREPYLIDCGEATQERLIEQRIRFGRINRIFISHLHGDHFFGLFGLLGTLHLQGRQEPLHIYGPTGLDEIITTQLRCSGTPLAFDVEFTAVDTERHQLIFEDASVQVYTLPMRHRIPCCGYLFREQPRRRRLLKESLPAGLTPEQLQALTRGQDLHDEAGHVLLRHTDVTTAPAPPRSYAYCADSIFQENLADAVRGADLLYHEATFLHEMLDRAQQTGHSTARQAGQFARLAEVKQLIIGHFSSRYRDLQPLLAEAKREFENTQLAIEGLTVAVPSL</sequence>
<feature type="binding site" evidence="8">
    <location>
        <position position="142"/>
    </location>
    <ligand>
        <name>Zn(2+)</name>
        <dbReference type="ChEBI" id="CHEBI:29105"/>
        <label>1</label>
        <note>catalytic</note>
    </ligand>
</feature>
<dbReference type="RefSeq" id="WP_059069599.1">
    <property type="nucleotide sequence ID" value="NZ_LNAL01000006.1"/>
</dbReference>
<dbReference type="NCBIfam" id="NF000801">
    <property type="entry name" value="PRK00055.1-3"/>
    <property type="match status" value="1"/>
</dbReference>
<dbReference type="AlphaFoldDB" id="A0A9X0L582"/>
<keyword evidence="6 8" id="KW-0378">Hydrolase</keyword>
<feature type="binding site" evidence="8">
    <location>
        <position position="212"/>
    </location>
    <ligand>
        <name>Zn(2+)</name>
        <dbReference type="ChEBI" id="CHEBI:29105"/>
        <label>1</label>
        <note>catalytic</note>
    </ligand>
</feature>
<evidence type="ECO:0000256" key="6">
    <source>
        <dbReference type="ARBA" id="ARBA00022801"/>
    </source>
</evidence>
<keyword evidence="10" id="KW-1185">Reference proteome</keyword>
<evidence type="ECO:0000256" key="7">
    <source>
        <dbReference type="ARBA" id="ARBA00022833"/>
    </source>
</evidence>
<evidence type="ECO:0000256" key="2">
    <source>
        <dbReference type="ARBA" id="ARBA00022694"/>
    </source>
</evidence>
<gene>
    <name evidence="8" type="primary">rnz</name>
    <name evidence="9" type="ORF">ASU33_08960</name>
</gene>
<dbReference type="GO" id="GO:0042781">
    <property type="term" value="F:3'-tRNA processing endoribonuclease activity"/>
    <property type="evidence" value="ECO:0007669"/>
    <property type="project" value="UniProtKB-UniRule"/>
</dbReference>
<comment type="catalytic activity">
    <reaction evidence="8">
        <text>Endonucleolytic cleavage of RNA, removing extra 3' nucleotides from tRNA precursor, generating 3' termini of tRNAs. A 3'-hydroxy group is left at the tRNA terminus and a 5'-phosphoryl group is left at the trailer molecule.</text>
        <dbReference type="EC" id="3.1.26.11"/>
    </reaction>
</comment>
<evidence type="ECO:0000313" key="10">
    <source>
        <dbReference type="Proteomes" id="UP000054223"/>
    </source>
</evidence>
<feature type="binding site" evidence="8">
    <location>
        <position position="67"/>
    </location>
    <ligand>
        <name>Zn(2+)</name>
        <dbReference type="ChEBI" id="CHEBI:29105"/>
        <label>2</label>
        <note>catalytic</note>
    </ligand>
</feature>
<dbReference type="CDD" id="cd07717">
    <property type="entry name" value="RNaseZ_ZiPD-like_MBL-fold"/>
    <property type="match status" value="1"/>
</dbReference>
<evidence type="ECO:0000313" key="9">
    <source>
        <dbReference type="EMBL" id="KUG08295.1"/>
    </source>
</evidence>
<organism evidence="9 10">
    <name type="scientific">Solirubrum puertoriconensis</name>
    <dbReference type="NCBI Taxonomy" id="1751427"/>
    <lineage>
        <taxon>Bacteria</taxon>
        <taxon>Pseudomonadati</taxon>
        <taxon>Bacteroidota</taxon>
        <taxon>Cytophagia</taxon>
        <taxon>Cytophagales</taxon>
    </lineage>
</organism>
<dbReference type="InterPro" id="IPR013471">
    <property type="entry name" value="RNase_Z/BN"/>
</dbReference>
<name>A0A9X0L582_SOLP1</name>
<dbReference type="InterPro" id="IPR036866">
    <property type="entry name" value="RibonucZ/Hydroxyglut_hydro"/>
</dbReference>
<accession>A0A9X0L582</accession>
<feature type="binding site" evidence="8">
    <location>
        <position position="66"/>
    </location>
    <ligand>
        <name>Zn(2+)</name>
        <dbReference type="ChEBI" id="CHEBI:29105"/>
        <label>2</label>
        <note>catalytic</note>
    </ligand>
</feature>
<dbReference type="PANTHER" id="PTHR46018">
    <property type="entry name" value="ZINC PHOSPHODIESTERASE ELAC PROTEIN 1"/>
    <property type="match status" value="1"/>
</dbReference>
<comment type="caution">
    <text evidence="9">The sequence shown here is derived from an EMBL/GenBank/DDBJ whole genome shotgun (WGS) entry which is preliminary data.</text>
</comment>
<feature type="active site" description="Proton acceptor" evidence="8">
    <location>
        <position position="66"/>
    </location>
</feature>
<dbReference type="HAMAP" id="MF_01818">
    <property type="entry name" value="RNase_Z_BN"/>
    <property type="match status" value="1"/>
</dbReference>
<keyword evidence="2 8" id="KW-0819">tRNA processing</keyword>
<comment type="similarity">
    <text evidence="8">Belongs to the RNase Z family.</text>
</comment>
<comment type="cofactor">
    <cofactor evidence="8">
        <name>Zn(2+)</name>
        <dbReference type="ChEBI" id="CHEBI:29105"/>
    </cofactor>
    <text evidence="8">Binds 2 Zn(2+) ions.</text>
</comment>
<evidence type="ECO:0000256" key="1">
    <source>
        <dbReference type="ARBA" id="ARBA00011738"/>
    </source>
</evidence>
<proteinExistence type="inferred from homology"/>
<comment type="subunit">
    <text evidence="1 8">Homodimer.</text>
</comment>
<evidence type="ECO:0000256" key="4">
    <source>
        <dbReference type="ARBA" id="ARBA00022723"/>
    </source>
</evidence>
<keyword evidence="3 8" id="KW-0540">Nuclease</keyword>
<dbReference type="EMBL" id="LNAL01000006">
    <property type="protein sequence ID" value="KUG08295.1"/>
    <property type="molecule type" value="Genomic_DNA"/>
</dbReference>
<dbReference type="Pfam" id="PF23023">
    <property type="entry name" value="Anti-Pycsar_Apyc1"/>
    <property type="match status" value="1"/>
</dbReference>
<dbReference type="PANTHER" id="PTHR46018:SF2">
    <property type="entry name" value="ZINC PHOSPHODIESTERASE ELAC PROTEIN 1"/>
    <property type="match status" value="1"/>
</dbReference>
<comment type="function">
    <text evidence="8">Zinc phosphodiesterase, which displays some tRNA 3'-processing endonuclease activity. Probably involved in tRNA maturation, by removing a 3'-trailer from precursor tRNA.</text>
</comment>
<protein>
    <recommendedName>
        <fullName evidence="8">Ribonuclease Z</fullName>
        <shortName evidence="8">RNase Z</shortName>
        <ecNumber evidence="8">3.1.26.11</ecNumber>
    </recommendedName>
    <alternativeName>
        <fullName evidence="8">tRNA 3 endonuclease</fullName>
    </alternativeName>
    <alternativeName>
        <fullName evidence="8">tRNase Z</fullName>
    </alternativeName>
</protein>
<evidence type="ECO:0000256" key="5">
    <source>
        <dbReference type="ARBA" id="ARBA00022759"/>
    </source>
</evidence>
<evidence type="ECO:0000256" key="3">
    <source>
        <dbReference type="ARBA" id="ARBA00022722"/>
    </source>
</evidence>
<keyword evidence="7 8" id="KW-0862">Zinc</keyword>
<dbReference type="GO" id="GO:0008270">
    <property type="term" value="F:zinc ion binding"/>
    <property type="evidence" value="ECO:0007669"/>
    <property type="project" value="UniProtKB-UniRule"/>
</dbReference>
<evidence type="ECO:0000256" key="8">
    <source>
        <dbReference type="HAMAP-Rule" id="MF_01818"/>
    </source>
</evidence>
<dbReference type="EC" id="3.1.26.11" evidence="8"/>
<feature type="binding site" evidence="8">
    <location>
        <position position="212"/>
    </location>
    <ligand>
        <name>Zn(2+)</name>
        <dbReference type="ChEBI" id="CHEBI:29105"/>
        <label>2</label>
        <note>catalytic</note>
    </ligand>
</feature>
<reference evidence="9 10" key="1">
    <citation type="submission" date="2015-11" db="EMBL/GenBank/DDBJ databases">
        <title>Solirubrum puertoriconensis gen. nov. an environmental bacteria isolated in Puerto Rico.</title>
        <authorList>
            <person name="Cuebas-Irizarry M.F."/>
            <person name="Montalvo-Rodriguez R."/>
        </authorList>
    </citation>
    <scope>NUCLEOTIDE SEQUENCE [LARGE SCALE GENOMIC DNA]</scope>
    <source>
        <strain evidence="9 10">MC1A</strain>
    </source>
</reference>
<keyword evidence="5 8" id="KW-0255">Endonuclease</keyword>
<dbReference type="Proteomes" id="UP000054223">
    <property type="component" value="Unassembled WGS sequence"/>
</dbReference>
<feature type="binding site" evidence="8">
    <location>
        <position position="62"/>
    </location>
    <ligand>
        <name>Zn(2+)</name>
        <dbReference type="ChEBI" id="CHEBI:29105"/>
        <label>1</label>
        <note>catalytic</note>
    </ligand>
</feature>